<gene>
    <name evidence="1" type="ORF">Pan97_28860</name>
</gene>
<name>A0A518C9H3_9BACT</name>
<protein>
    <submittedName>
        <fullName evidence="1">Uncharacterized protein</fullName>
    </submittedName>
</protein>
<sequence>MNGVHEQSEADWHCDAQFHDTYGKLVPATTERNRDAFWGWCVYIMPQLELANTYDRLNITQGSN</sequence>
<organism evidence="1 2">
    <name type="scientific">Bremerella volcania</name>
    <dbReference type="NCBI Taxonomy" id="2527984"/>
    <lineage>
        <taxon>Bacteria</taxon>
        <taxon>Pseudomonadati</taxon>
        <taxon>Planctomycetota</taxon>
        <taxon>Planctomycetia</taxon>
        <taxon>Pirellulales</taxon>
        <taxon>Pirellulaceae</taxon>
        <taxon>Bremerella</taxon>
    </lineage>
</organism>
<dbReference type="Proteomes" id="UP000318626">
    <property type="component" value="Chromosome"/>
</dbReference>
<dbReference type="AlphaFoldDB" id="A0A518C9H3"/>
<keyword evidence="2" id="KW-1185">Reference proteome</keyword>
<evidence type="ECO:0000313" key="2">
    <source>
        <dbReference type="Proteomes" id="UP000318626"/>
    </source>
</evidence>
<dbReference type="KEGG" id="bvo:Pan97_28860"/>
<reference evidence="2" key="1">
    <citation type="submission" date="2019-02" db="EMBL/GenBank/DDBJ databases">
        <title>Deep-cultivation of Planctomycetes and their phenomic and genomic characterization uncovers novel biology.</title>
        <authorList>
            <person name="Wiegand S."/>
            <person name="Jogler M."/>
            <person name="Boedeker C."/>
            <person name="Pinto D."/>
            <person name="Vollmers J."/>
            <person name="Rivas-Marin E."/>
            <person name="Kohn T."/>
            <person name="Peeters S.H."/>
            <person name="Heuer A."/>
            <person name="Rast P."/>
            <person name="Oberbeckmann S."/>
            <person name="Bunk B."/>
            <person name="Jeske O."/>
            <person name="Meyerdierks A."/>
            <person name="Storesund J.E."/>
            <person name="Kallscheuer N."/>
            <person name="Luecker S."/>
            <person name="Lage O.M."/>
            <person name="Pohl T."/>
            <person name="Merkel B.J."/>
            <person name="Hornburger P."/>
            <person name="Mueller R.-W."/>
            <person name="Bruemmer F."/>
            <person name="Labrenz M."/>
            <person name="Spormann A.M."/>
            <person name="Op den Camp H."/>
            <person name="Overmann J."/>
            <person name="Amann R."/>
            <person name="Jetten M.S.M."/>
            <person name="Mascher T."/>
            <person name="Medema M.H."/>
            <person name="Devos D.P."/>
            <person name="Kaster A.-K."/>
            <person name="Ovreas L."/>
            <person name="Rohde M."/>
            <person name="Galperin M.Y."/>
            <person name="Jogler C."/>
        </authorList>
    </citation>
    <scope>NUCLEOTIDE SEQUENCE [LARGE SCALE GENOMIC DNA]</scope>
    <source>
        <strain evidence="2">Pan97</strain>
    </source>
</reference>
<proteinExistence type="predicted"/>
<accession>A0A518C9H3</accession>
<evidence type="ECO:0000313" key="1">
    <source>
        <dbReference type="EMBL" id="QDU75844.1"/>
    </source>
</evidence>
<dbReference type="EMBL" id="CP036289">
    <property type="protein sequence ID" value="QDU75844.1"/>
    <property type="molecule type" value="Genomic_DNA"/>
</dbReference>